<protein>
    <submittedName>
        <fullName evidence="2">Uncharacterized protein</fullName>
    </submittedName>
</protein>
<evidence type="ECO:0000313" key="2">
    <source>
        <dbReference type="EMBL" id="CAH2041577.1"/>
    </source>
</evidence>
<dbReference type="EMBL" id="OW152825">
    <property type="protein sequence ID" value="CAH2041577.1"/>
    <property type="molecule type" value="Genomic_DNA"/>
</dbReference>
<organism evidence="2 3">
    <name type="scientific">Iphiclides podalirius</name>
    <name type="common">scarce swallowtail</name>
    <dbReference type="NCBI Taxonomy" id="110791"/>
    <lineage>
        <taxon>Eukaryota</taxon>
        <taxon>Metazoa</taxon>
        <taxon>Ecdysozoa</taxon>
        <taxon>Arthropoda</taxon>
        <taxon>Hexapoda</taxon>
        <taxon>Insecta</taxon>
        <taxon>Pterygota</taxon>
        <taxon>Neoptera</taxon>
        <taxon>Endopterygota</taxon>
        <taxon>Lepidoptera</taxon>
        <taxon>Glossata</taxon>
        <taxon>Ditrysia</taxon>
        <taxon>Papilionoidea</taxon>
        <taxon>Papilionidae</taxon>
        <taxon>Papilioninae</taxon>
        <taxon>Iphiclides</taxon>
    </lineage>
</organism>
<gene>
    <name evidence="2" type="ORF">IPOD504_LOCUS3261</name>
</gene>
<feature type="compositionally biased region" description="Basic residues" evidence="1">
    <location>
        <begin position="74"/>
        <end position="91"/>
    </location>
</feature>
<keyword evidence="3" id="KW-1185">Reference proteome</keyword>
<evidence type="ECO:0000313" key="3">
    <source>
        <dbReference type="Proteomes" id="UP000837857"/>
    </source>
</evidence>
<name>A0ABN8HUJ4_9NEOP</name>
<accession>A0ABN8HUJ4</accession>
<feature type="region of interest" description="Disordered" evidence="1">
    <location>
        <begin position="30"/>
        <end position="91"/>
    </location>
</feature>
<reference evidence="2" key="1">
    <citation type="submission" date="2022-03" db="EMBL/GenBank/DDBJ databases">
        <authorList>
            <person name="Martin H S."/>
        </authorList>
    </citation>
    <scope>NUCLEOTIDE SEQUENCE</scope>
</reference>
<sequence>MVSTEEEKIKRGHLALVAASLVARRCARREALAGHEARGRRTGPRAGLTAGRPPVWPFTRGPSGGSGGVASARKTPRARRYRAHRQRRRCR</sequence>
<evidence type="ECO:0000256" key="1">
    <source>
        <dbReference type="SAM" id="MobiDB-lite"/>
    </source>
</evidence>
<proteinExistence type="predicted"/>
<feature type="compositionally biased region" description="Basic and acidic residues" evidence="1">
    <location>
        <begin position="30"/>
        <end position="39"/>
    </location>
</feature>
<dbReference type="Proteomes" id="UP000837857">
    <property type="component" value="Chromosome 13"/>
</dbReference>
<feature type="non-terminal residue" evidence="2">
    <location>
        <position position="1"/>
    </location>
</feature>